<comment type="caution">
    <text evidence="1">The sequence shown here is derived from an EMBL/GenBank/DDBJ whole genome shotgun (WGS) entry which is preliminary data.</text>
</comment>
<dbReference type="EMBL" id="RFFH01000001">
    <property type="protein sequence ID" value="RMI35832.1"/>
    <property type="molecule type" value="Genomic_DNA"/>
</dbReference>
<evidence type="ECO:0008006" key="3">
    <source>
        <dbReference type="Google" id="ProtNLM"/>
    </source>
</evidence>
<gene>
    <name evidence="1" type="ORF">EBN03_03960</name>
</gene>
<dbReference type="Proteomes" id="UP000279275">
    <property type="component" value="Unassembled WGS sequence"/>
</dbReference>
<dbReference type="AlphaFoldDB" id="A0A3M2LEE2"/>
<sequence length="72" mass="8319">MVRRVDMVDKIAGAAERAGLLWEMLRQGGNHTLYRLDGVTVPIARHNDLDEYYAVRVYKQCEAKLGKGWWRA</sequence>
<keyword evidence="2" id="KW-1185">Reference proteome</keyword>
<name>A0A3M2LEE2_9NOCA</name>
<accession>A0A3M2LEE2</accession>
<dbReference type="OrthoDB" id="9799039at2"/>
<evidence type="ECO:0000313" key="1">
    <source>
        <dbReference type="EMBL" id="RMI35832.1"/>
    </source>
</evidence>
<reference evidence="1 2" key="1">
    <citation type="submission" date="2018-10" db="EMBL/GenBank/DDBJ databases">
        <title>Isolation from cow dung.</title>
        <authorList>
            <person name="Ling L."/>
        </authorList>
    </citation>
    <scope>NUCLEOTIDE SEQUENCE [LARGE SCALE GENOMIC DNA]</scope>
    <source>
        <strain evidence="1 2">NEAU-LL90</strain>
    </source>
</reference>
<organism evidence="1 2">
    <name type="scientific">Nocardia stercoris</name>
    <dbReference type="NCBI Taxonomy" id="2483361"/>
    <lineage>
        <taxon>Bacteria</taxon>
        <taxon>Bacillati</taxon>
        <taxon>Actinomycetota</taxon>
        <taxon>Actinomycetes</taxon>
        <taxon>Mycobacteriales</taxon>
        <taxon>Nocardiaceae</taxon>
        <taxon>Nocardia</taxon>
    </lineage>
</organism>
<proteinExistence type="predicted"/>
<protein>
    <recommendedName>
        <fullName evidence="3">Type II toxin-antitoxin system HicA family toxin</fullName>
    </recommendedName>
</protein>
<evidence type="ECO:0000313" key="2">
    <source>
        <dbReference type="Proteomes" id="UP000279275"/>
    </source>
</evidence>
<dbReference type="RefSeq" id="WP_122186802.1">
    <property type="nucleotide sequence ID" value="NZ_RFFH01000001.1"/>
</dbReference>
<dbReference type="SUPFAM" id="SSF54786">
    <property type="entry name" value="YcfA/nrd intein domain"/>
    <property type="match status" value="1"/>
</dbReference>